<evidence type="ECO:0000256" key="1">
    <source>
        <dbReference type="ARBA" id="ARBA00008007"/>
    </source>
</evidence>
<organism evidence="3 4">
    <name type="scientific">Marinicauda algicola</name>
    <dbReference type="NCBI Taxonomy" id="2029849"/>
    <lineage>
        <taxon>Bacteria</taxon>
        <taxon>Pseudomonadati</taxon>
        <taxon>Pseudomonadota</taxon>
        <taxon>Alphaproteobacteria</taxon>
        <taxon>Maricaulales</taxon>
        <taxon>Maricaulaceae</taxon>
        <taxon>Marinicauda</taxon>
    </lineage>
</organism>
<dbReference type="InterPro" id="IPR029057">
    <property type="entry name" value="PRTase-like"/>
</dbReference>
<dbReference type="Pfam" id="PF00156">
    <property type="entry name" value="Pribosyltran"/>
    <property type="match status" value="1"/>
</dbReference>
<dbReference type="OrthoDB" id="9779910at2"/>
<evidence type="ECO:0000259" key="2">
    <source>
        <dbReference type="Pfam" id="PF00156"/>
    </source>
</evidence>
<gene>
    <name evidence="3" type="ORF">E5163_03665</name>
</gene>
<name>A0A4S2H553_9PROT</name>
<dbReference type="SUPFAM" id="SSF53271">
    <property type="entry name" value="PRTase-like"/>
    <property type="match status" value="1"/>
</dbReference>
<comment type="caution">
    <text evidence="3">The sequence shown here is derived from an EMBL/GenBank/DDBJ whole genome shotgun (WGS) entry which is preliminary data.</text>
</comment>
<dbReference type="InterPro" id="IPR051910">
    <property type="entry name" value="ComF/GntX_DNA_util-trans"/>
</dbReference>
<dbReference type="Proteomes" id="UP000308054">
    <property type="component" value="Unassembled WGS sequence"/>
</dbReference>
<dbReference type="PANTHER" id="PTHR47505">
    <property type="entry name" value="DNA UTILIZATION PROTEIN YHGH"/>
    <property type="match status" value="1"/>
</dbReference>
<dbReference type="InterPro" id="IPR000836">
    <property type="entry name" value="PRTase_dom"/>
</dbReference>
<dbReference type="AlphaFoldDB" id="A0A4S2H553"/>
<dbReference type="CDD" id="cd06223">
    <property type="entry name" value="PRTases_typeI"/>
    <property type="match status" value="1"/>
</dbReference>
<dbReference type="Gene3D" id="3.40.50.2020">
    <property type="match status" value="1"/>
</dbReference>
<proteinExistence type="inferred from homology"/>
<evidence type="ECO:0000313" key="4">
    <source>
        <dbReference type="Proteomes" id="UP000308054"/>
    </source>
</evidence>
<dbReference type="PANTHER" id="PTHR47505:SF1">
    <property type="entry name" value="DNA UTILIZATION PROTEIN YHGH"/>
    <property type="match status" value="1"/>
</dbReference>
<reference evidence="3 4" key="1">
    <citation type="journal article" date="2017" name="Int. J. Syst. Evol. Microbiol.">
        <title>Marinicauda algicola sp. nov., isolated from a marine red alga Rhodosorus marinus.</title>
        <authorList>
            <person name="Jeong S.E."/>
            <person name="Jeon S.H."/>
            <person name="Chun B.H."/>
            <person name="Kim D.W."/>
            <person name="Jeon C.O."/>
        </authorList>
    </citation>
    <scope>NUCLEOTIDE SEQUENCE [LARGE SCALE GENOMIC DNA]</scope>
    <source>
        <strain evidence="3 4">JCM 31718</strain>
    </source>
</reference>
<sequence>MCGACAARAPVYSRARSAFVYDAQSRTLVLSLKHGGRTDALAAFGPWMARAGAECLAGADVLLPVPLHPRRLRQRRFNQSFLLARAVSRASGVPLDAHVLRRMRATPSQGGLSAKGRARNVAGAFAVREAAKAGVKGRRFVLVDDVFTTGATLEACARALKRAGAEDVSAITLSRVVKPVDPLK</sequence>
<evidence type="ECO:0000313" key="3">
    <source>
        <dbReference type="EMBL" id="TGY90766.1"/>
    </source>
</evidence>
<comment type="similarity">
    <text evidence="1">Belongs to the ComF/GntX family.</text>
</comment>
<accession>A0A4S2H553</accession>
<feature type="domain" description="Phosphoribosyltransferase" evidence="2">
    <location>
        <begin position="81"/>
        <end position="173"/>
    </location>
</feature>
<keyword evidence="4" id="KW-1185">Reference proteome</keyword>
<protein>
    <submittedName>
        <fullName evidence="3">ComF family protein</fullName>
    </submittedName>
</protein>
<dbReference type="EMBL" id="SRXW01000001">
    <property type="protein sequence ID" value="TGY90766.1"/>
    <property type="molecule type" value="Genomic_DNA"/>
</dbReference>